<dbReference type="InterPro" id="IPR012337">
    <property type="entry name" value="RNaseH-like_sf"/>
</dbReference>
<reference evidence="1" key="1">
    <citation type="submission" date="2020-06" db="EMBL/GenBank/DDBJ databases">
        <authorList>
            <person name="Li T."/>
            <person name="Hu X."/>
            <person name="Zhang T."/>
            <person name="Song X."/>
            <person name="Zhang H."/>
            <person name="Dai N."/>
            <person name="Sheng W."/>
            <person name="Hou X."/>
            <person name="Wei L."/>
        </authorList>
    </citation>
    <scope>NUCLEOTIDE SEQUENCE</scope>
    <source>
        <strain evidence="1">G02</strain>
        <tissue evidence="1">Leaf</tissue>
    </source>
</reference>
<dbReference type="PANTHER" id="PTHR48475:SF2">
    <property type="entry name" value="RIBONUCLEASE H"/>
    <property type="match status" value="1"/>
</dbReference>
<accession>A0AAW2PLU7</accession>
<dbReference type="InterPro" id="IPR036397">
    <property type="entry name" value="RNaseH_sf"/>
</dbReference>
<comment type="caution">
    <text evidence="1">The sequence shown here is derived from an EMBL/GenBank/DDBJ whole genome shotgun (WGS) entry which is preliminary data.</text>
</comment>
<sequence>MGVNFREGRFKIGVLSKAYNKQFTSVAHHQANGQVEVINRILIQGIKMKLVQAGGQWVDAFLGALWSYRTNPCSTTGETPFNLVYGSKADIPTEAGLKTFRIQRYK</sequence>
<reference evidence="1" key="2">
    <citation type="journal article" date="2024" name="Plant">
        <title>Genomic evolution and insights into agronomic trait innovations of Sesamum species.</title>
        <authorList>
            <person name="Miao H."/>
            <person name="Wang L."/>
            <person name="Qu L."/>
            <person name="Liu H."/>
            <person name="Sun Y."/>
            <person name="Le M."/>
            <person name="Wang Q."/>
            <person name="Wei S."/>
            <person name="Zheng Y."/>
            <person name="Lin W."/>
            <person name="Duan Y."/>
            <person name="Cao H."/>
            <person name="Xiong S."/>
            <person name="Wang X."/>
            <person name="Wei L."/>
            <person name="Li C."/>
            <person name="Ma Q."/>
            <person name="Ju M."/>
            <person name="Zhao R."/>
            <person name="Li G."/>
            <person name="Mu C."/>
            <person name="Tian Q."/>
            <person name="Mei H."/>
            <person name="Zhang T."/>
            <person name="Gao T."/>
            <person name="Zhang H."/>
        </authorList>
    </citation>
    <scope>NUCLEOTIDE SEQUENCE</scope>
    <source>
        <strain evidence="1">G02</strain>
    </source>
</reference>
<gene>
    <name evidence="1" type="ORF">Sradi_3984000</name>
</gene>
<dbReference type="AlphaFoldDB" id="A0AAW2PLU7"/>
<evidence type="ECO:0000313" key="1">
    <source>
        <dbReference type="EMBL" id="KAL0355371.1"/>
    </source>
</evidence>
<proteinExistence type="predicted"/>
<evidence type="ECO:0008006" key="2">
    <source>
        <dbReference type="Google" id="ProtNLM"/>
    </source>
</evidence>
<protein>
    <recommendedName>
        <fullName evidence="2">Integrase catalytic domain-containing protein</fullName>
    </recommendedName>
</protein>
<dbReference type="Gene3D" id="3.30.420.10">
    <property type="entry name" value="Ribonuclease H-like superfamily/Ribonuclease H"/>
    <property type="match status" value="1"/>
</dbReference>
<dbReference type="PANTHER" id="PTHR48475">
    <property type="entry name" value="RIBONUCLEASE H"/>
    <property type="match status" value="1"/>
</dbReference>
<dbReference type="SUPFAM" id="SSF53098">
    <property type="entry name" value="Ribonuclease H-like"/>
    <property type="match status" value="1"/>
</dbReference>
<organism evidence="1">
    <name type="scientific">Sesamum radiatum</name>
    <name type="common">Black benniseed</name>
    <dbReference type="NCBI Taxonomy" id="300843"/>
    <lineage>
        <taxon>Eukaryota</taxon>
        <taxon>Viridiplantae</taxon>
        <taxon>Streptophyta</taxon>
        <taxon>Embryophyta</taxon>
        <taxon>Tracheophyta</taxon>
        <taxon>Spermatophyta</taxon>
        <taxon>Magnoliopsida</taxon>
        <taxon>eudicotyledons</taxon>
        <taxon>Gunneridae</taxon>
        <taxon>Pentapetalae</taxon>
        <taxon>asterids</taxon>
        <taxon>lamiids</taxon>
        <taxon>Lamiales</taxon>
        <taxon>Pedaliaceae</taxon>
        <taxon>Sesamum</taxon>
    </lineage>
</organism>
<name>A0AAW2PLU7_SESRA</name>
<dbReference type="EMBL" id="JACGWJ010000017">
    <property type="protein sequence ID" value="KAL0355371.1"/>
    <property type="molecule type" value="Genomic_DNA"/>
</dbReference>
<dbReference type="GO" id="GO:0003676">
    <property type="term" value="F:nucleic acid binding"/>
    <property type="evidence" value="ECO:0007669"/>
    <property type="project" value="InterPro"/>
</dbReference>